<keyword evidence="3" id="KW-0812">Transmembrane</keyword>
<evidence type="ECO:0000259" key="5">
    <source>
        <dbReference type="Pfam" id="PF11856"/>
    </source>
</evidence>
<feature type="transmembrane region" description="Helical" evidence="3">
    <location>
        <begin position="1139"/>
        <end position="1157"/>
    </location>
</feature>
<feature type="compositionally biased region" description="Low complexity" evidence="2">
    <location>
        <begin position="53"/>
        <end position="64"/>
    </location>
</feature>
<evidence type="ECO:0000256" key="2">
    <source>
        <dbReference type="SAM" id="MobiDB-lite"/>
    </source>
</evidence>
<dbReference type="Proteomes" id="UP000252004">
    <property type="component" value="Chromosome"/>
</dbReference>
<accession>A0A344TYQ6</accession>
<dbReference type="KEGG" id="sgz:C0216_10155"/>
<organism evidence="6 7">
    <name type="scientific">Streptomyces globosus</name>
    <dbReference type="NCBI Taxonomy" id="68209"/>
    <lineage>
        <taxon>Bacteria</taxon>
        <taxon>Bacillati</taxon>
        <taxon>Actinomycetota</taxon>
        <taxon>Actinomycetes</taxon>
        <taxon>Kitasatosporales</taxon>
        <taxon>Streptomycetaceae</taxon>
        <taxon>Streptomyces</taxon>
    </lineage>
</organism>
<keyword evidence="1" id="KW-0443">Lipid metabolism</keyword>
<evidence type="ECO:0008006" key="8">
    <source>
        <dbReference type="Google" id="ProtNLM"/>
    </source>
</evidence>
<feature type="compositionally biased region" description="Gly residues" evidence="2">
    <location>
        <begin position="144"/>
        <end position="160"/>
    </location>
</feature>
<dbReference type="InterPro" id="IPR002641">
    <property type="entry name" value="PNPLA_dom"/>
</dbReference>
<evidence type="ECO:0000256" key="3">
    <source>
        <dbReference type="SAM" id="Phobius"/>
    </source>
</evidence>
<evidence type="ECO:0000313" key="6">
    <source>
        <dbReference type="EMBL" id="AXE23777.1"/>
    </source>
</evidence>
<keyword evidence="3" id="KW-1133">Transmembrane helix</keyword>
<keyword evidence="3" id="KW-0472">Membrane</keyword>
<dbReference type="Gene3D" id="3.40.1090.10">
    <property type="entry name" value="Cytosolic phospholipase A2 catalytic domain"/>
    <property type="match status" value="1"/>
</dbReference>
<feature type="transmembrane region" description="Helical" evidence="3">
    <location>
        <begin position="1109"/>
        <end position="1127"/>
    </location>
</feature>
<dbReference type="Pfam" id="PF11856">
    <property type="entry name" value="DUF3376"/>
    <property type="match status" value="1"/>
</dbReference>
<feature type="transmembrane region" description="Helical" evidence="3">
    <location>
        <begin position="1049"/>
        <end position="1068"/>
    </location>
</feature>
<evidence type="ECO:0000259" key="4">
    <source>
        <dbReference type="Pfam" id="PF01734"/>
    </source>
</evidence>
<dbReference type="InterPro" id="IPR016035">
    <property type="entry name" value="Acyl_Trfase/lysoPLipase"/>
</dbReference>
<proteinExistence type="predicted"/>
<dbReference type="GO" id="GO:0006629">
    <property type="term" value="P:lipid metabolic process"/>
    <property type="evidence" value="ECO:0007669"/>
    <property type="project" value="UniProtKB-KW"/>
</dbReference>
<feature type="transmembrane region" description="Helical" evidence="3">
    <location>
        <begin position="1075"/>
        <end position="1097"/>
    </location>
</feature>
<feature type="domain" description="DUF3376" evidence="5">
    <location>
        <begin position="840"/>
        <end position="890"/>
    </location>
</feature>
<gene>
    <name evidence="6" type="ORF">C0216_10155</name>
</gene>
<feature type="region of interest" description="Disordered" evidence="2">
    <location>
        <begin position="1"/>
        <end position="91"/>
    </location>
</feature>
<keyword evidence="7" id="KW-1185">Reference proteome</keyword>
<feature type="domain" description="PNPLA" evidence="4">
    <location>
        <begin position="200"/>
        <end position="430"/>
    </location>
</feature>
<name>A0A344TYQ6_9ACTN</name>
<dbReference type="EMBL" id="CP030862">
    <property type="protein sequence ID" value="AXE23777.1"/>
    <property type="molecule type" value="Genomic_DNA"/>
</dbReference>
<feature type="compositionally biased region" description="Basic residues" evidence="2">
    <location>
        <begin position="35"/>
        <end position="52"/>
    </location>
</feature>
<feature type="compositionally biased region" description="Low complexity" evidence="2">
    <location>
        <begin position="176"/>
        <end position="191"/>
    </location>
</feature>
<dbReference type="Pfam" id="PF01734">
    <property type="entry name" value="Patatin"/>
    <property type="match status" value="1"/>
</dbReference>
<dbReference type="OrthoDB" id="8728704at2"/>
<dbReference type="SUPFAM" id="SSF52151">
    <property type="entry name" value="FabD/lysophospholipase-like"/>
    <property type="match status" value="1"/>
</dbReference>
<feature type="region of interest" description="Disordered" evidence="2">
    <location>
        <begin position="125"/>
        <end position="193"/>
    </location>
</feature>
<evidence type="ECO:0000313" key="7">
    <source>
        <dbReference type="Proteomes" id="UP000252004"/>
    </source>
</evidence>
<dbReference type="InterPro" id="IPR024282">
    <property type="entry name" value="DUF3376"/>
</dbReference>
<sequence>MRAASDRAASRVPVTACRLRRVPGLPPPPAGAGKPARRVPCRASRRPNRLPVRRLPPSRGAPPRRSGRPGAGRLVPGQAGGMSDDPPGRPASELRLALAMRGGVSLAVWMGGACCETAALRAAAPGRRPQGREGAQPPAADAAGGQGGPEGAEGAPGGEGLYSSDTPAGPGAAGSAVRPGAAGGAEAADPPAGGGQGVYRGMLAACGYRHVDIDVLAGTSAGGLNGVLMACHLVYGMPFGRGVRDLWLEVGDLEGLLRRSRPFSVPDSLLRGDAVFHQELCTALGRLVDEAPPGWKPPASLRLMLTATRLRPRPDRVRPTLGAPLLVGRSQASFRFRHRAGLTDFPDESTGTARDAALARLAYAARASSSFPGAFEPARVYVGPGSQLASADPYTVDMRGVSSETGHPDPDLDGCVELVDGGVLDNIPVAWAVRAIAAAPAVRPAERWLLFLQPVPPFPPAPATGRAARRGATRLVRAAAGSFAVKAGAESLRDDALELDAAEAAARYRHCAGGVLPPHLDTLGETAFARLGRYRRTVGAAEAARLIRLLADPADVTGPDALPLPAGPGPLDPLDAHGSGAAELFARLREPAAAARLVLPDGAAALPRPGCSPLPLARTVRLLMDWVRAWEDADPLADSGTVRELRRRLYAARFAVAAVIAARDRLLLAAYREALAGGEPPADAAAPYRSAALRLRALLPHTPPPEAPPAEWEAWALRLARAVTTAPPAPAPPPAASEDLAAVHAPLWPLLTHLAGRIGQAAPPGLDGYEPLKEAATAPFPGMGDALAFAEVLLGPLRPDPLAEPTGISFRAVSAADTSWATRTVLGRLGEAPQAEDIVRAKLSGNQLNNFAAFLSVRWRMSDWTWGRLDGAASLVSVAATDERLERRYAALAADLPELGSRLAEATGLGARFTGAWAADLAARSPQAVGPWQRVRDVLTELRQREILDEELPLLLALGGGNRPPDPLPDPPPLGPERFDEALDAFAATGSETVGGLLRAPDPRRAALRAGLLAWPAVQPAGRRWSRLPQGVLGLLKPLVWAPPLSGVLAPWSTLAAAVLLWLATALATGRWGSLLPHVPICLYAALALACGVRQALPRSLLAPARTALPIAAAALPPVALGFLHGVHTPGLGPAERTVLVGACSALAAAALLAPGADRWPLLPPAALAGGAAAALVQFGRGPLGGWWGVLVLYAVLLWTTFALPWLYPRGRARTARGTGPRP</sequence>
<evidence type="ECO:0000256" key="1">
    <source>
        <dbReference type="ARBA" id="ARBA00023098"/>
    </source>
</evidence>
<reference evidence="6 7" key="1">
    <citation type="submission" date="2018-01" db="EMBL/GenBank/DDBJ databases">
        <title>Draft genome Sequence of streptomyces globosus LZH-48.</title>
        <authorList>
            <person name="Ran K."/>
            <person name="Li Z."/>
            <person name="Wei S."/>
            <person name="Dong R."/>
        </authorList>
    </citation>
    <scope>NUCLEOTIDE SEQUENCE [LARGE SCALE GENOMIC DNA]</scope>
    <source>
        <strain evidence="6 7">LZH-48</strain>
    </source>
</reference>
<dbReference type="AlphaFoldDB" id="A0A344TYQ6"/>
<protein>
    <recommendedName>
        <fullName evidence="8">PNPLA domain-containing protein</fullName>
    </recommendedName>
</protein>
<feature type="transmembrane region" description="Helical" evidence="3">
    <location>
        <begin position="1186"/>
        <end position="1208"/>
    </location>
</feature>
<feature type="compositionally biased region" description="Low complexity" evidence="2">
    <location>
        <begin position="125"/>
        <end position="143"/>
    </location>
</feature>